<proteinExistence type="predicted"/>
<name>A0A382V655_9ZZZZ</name>
<feature type="non-terminal residue" evidence="1">
    <location>
        <position position="40"/>
    </location>
</feature>
<dbReference type="AlphaFoldDB" id="A0A382V655"/>
<accession>A0A382V655</accession>
<sequence>MKWLSTYIASFILILTCSKAVFGGDFQKGIDAYRKGHNSI</sequence>
<evidence type="ECO:0000313" key="1">
    <source>
        <dbReference type="EMBL" id="SVD41381.1"/>
    </source>
</evidence>
<gene>
    <name evidence="1" type="ORF">METZ01_LOCUS394235</name>
</gene>
<reference evidence="1" key="1">
    <citation type="submission" date="2018-05" db="EMBL/GenBank/DDBJ databases">
        <authorList>
            <person name="Lanie J.A."/>
            <person name="Ng W.-L."/>
            <person name="Kazmierczak K.M."/>
            <person name="Andrzejewski T.M."/>
            <person name="Davidsen T.M."/>
            <person name="Wayne K.J."/>
            <person name="Tettelin H."/>
            <person name="Glass J.I."/>
            <person name="Rusch D."/>
            <person name="Podicherti R."/>
            <person name="Tsui H.-C.T."/>
            <person name="Winkler M.E."/>
        </authorList>
    </citation>
    <scope>NUCLEOTIDE SEQUENCE</scope>
</reference>
<dbReference type="EMBL" id="UINC01149111">
    <property type="protein sequence ID" value="SVD41381.1"/>
    <property type="molecule type" value="Genomic_DNA"/>
</dbReference>
<protein>
    <submittedName>
        <fullName evidence="1">Uncharacterized protein</fullName>
    </submittedName>
</protein>
<organism evidence="1">
    <name type="scientific">marine metagenome</name>
    <dbReference type="NCBI Taxonomy" id="408172"/>
    <lineage>
        <taxon>unclassified sequences</taxon>
        <taxon>metagenomes</taxon>
        <taxon>ecological metagenomes</taxon>
    </lineage>
</organism>